<gene>
    <name evidence="2" type="ORF">HTZ84_04935</name>
</gene>
<keyword evidence="1" id="KW-1133">Transmembrane helix</keyword>
<keyword evidence="3" id="KW-1185">Reference proteome</keyword>
<sequence>MGLAEIIGGVKPSADEVVKASKKSMKLGVFLLSFSVLFTIILIVAVISELIGSDEGSMFVDWVFSETVAVIVTVSLILPGLFAFKMGVQFFNKEENGWAEALSDVIFGPAMFLAGAGFISIATFISEEIYSGQVYDFDELIFANIFTLIVSSFTVIGLGALLYGFSVSILSLYRILPILNVFKQRIRAWVKRMVEWKFHIGVYRYARYRDITLFRAYLEVYYGKQDISVSELILGRASRLVTPAKEDK</sequence>
<feature type="transmembrane region" description="Helical" evidence="1">
    <location>
        <begin position="63"/>
        <end position="84"/>
    </location>
</feature>
<evidence type="ECO:0000313" key="3">
    <source>
        <dbReference type="Proteomes" id="UP001016761"/>
    </source>
</evidence>
<reference evidence="2 3" key="1">
    <citation type="submission" date="2020-06" db="EMBL/GenBank/DDBJ databases">
        <title>Haloterrigena sp. nov., an extremely halophilic archaeon isolated from a saline sediment.</title>
        <authorList>
            <person name="Liu B.-B."/>
        </authorList>
    </citation>
    <scope>NUCLEOTIDE SEQUENCE [LARGE SCALE GENOMIC DNA]</scope>
    <source>
        <strain evidence="2 3">SYSU A558-1</strain>
    </source>
</reference>
<evidence type="ECO:0000313" key="2">
    <source>
        <dbReference type="EMBL" id="NUC71661.1"/>
    </source>
</evidence>
<feature type="transmembrane region" description="Helical" evidence="1">
    <location>
        <begin position="105"/>
        <end position="125"/>
    </location>
</feature>
<name>A0ABX2LCV3_9EURY</name>
<keyword evidence="1" id="KW-0472">Membrane</keyword>
<comment type="caution">
    <text evidence="2">The sequence shown here is derived from an EMBL/GenBank/DDBJ whole genome shotgun (WGS) entry which is preliminary data.</text>
</comment>
<proteinExistence type="predicted"/>
<keyword evidence="1" id="KW-0812">Transmembrane</keyword>
<accession>A0ABX2LCV3</accession>
<organism evidence="2 3">
    <name type="scientific">Haloterrigena gelatinilytica</name>
    <dbReference type="NCBI Taxonomy" id="2741724"/>
    <lineage>
        <taxon>Archaea</taxon>
        <taxon>Methanobacteriati</taxon>
        <taxon>Methanobacteriota</taxon>
        <taxon>Stenosarchaea group</taxon>
        <taxon>Halobacteria</taxon>
        <taxon>Halobacteriales</taxon>
        <taxon>Natrialbaceae</taxon>
        <taxon>Haloterrigena</taxon>
    </lineage>
</organism>
<feature type="transmembrane region" description="Helical" evidence="1">
    <location>
        <begin position="145"/>
        <end position="173"/>
    </location>
</feature>
<dbReference type="EMBL" id="JABUQZ010000001">
    <property type="protein sequence ID" value="NUC71661.1"/>
    <property type="molecule type" value="Genomic_DNA"/>
</dbReference>
<dbReference type="Proteomes" id="UP001016761">
    <property type="component" value="Unassembled WGS sequence"/>
</dbReference>
<evidence type="ECO:0000256" key="1">
    <source>
        <dbReference type="SAM" id="Phobius"/>
    </source>
</evidence>
<feature type="transmembrane region" description="Helical" evidence="1">
    <location>
        <begin position="29"/>
        <end position="51"/>
    </location>
</feature>
<protein>
    <submittedName>
        <fullName evidence="2">Uncharacterized protein</fullName>
    </submittedName>
</protein>
<dbReference type="RefSeq" id="WP_174679652.1">
    <property type="nucleotide sequence ID" value="NZ_JABUQZ010000001.1"/>
</dbReference>